<feature type="region of interest" description="Disordered" evidence="1">
    <location>
        <begin position="192"/>
        <end position="213"/>
    </location>
</feature>
<keyword evidence="3" id="KW-1185">Reference proteome</keyword>
<evidence type="ECO:0000256" key="1">
    <source>
        <dbReference type="SAM" id="MobiDB-lite"/>
    </source>
</evidence>
<feature type="compositionally biased region" description="Polar residues" evidence="1">
    <location>
        <begin position="116"/>
        <end position="134"/>
    </location>
</feature>
<comment type="caution">
    <text evidence="2">The sequence shown here is derived from an EMBL/GenBank/DDBJ whole genome shotgun (WGS) entry which is preliminary data.</text>
</comment>
<accession>A0ABP0H236</accession>
<name>A0ABP0H236_CLALP</name>
<feature type="compositionally biased region" description="Polar residues" evidence="1">
    <location>
        <begin position="192"/>
        <end position="210"/>
    </location>
</feature>
<evidence type="ECO:0000313" key="3">
    <source>
        <dbReference type="Proteomes" id="UP001642483"/>
    </source>
</evidence>
<dbReference type="Proteomes" id="UP001642483">
    <property type="component" value="Unassembled WGS sequence"/>
</dbReference>
<feature type="region of interest" description="Disordered" evidence="1">
    <location>
        <begin position="23"/>
        <end position="65"/>
    </location>
</feature>
<reference evidence="2 3" key="1">
    <citation type="submission" date="2024-02" db="EMBL/GenBank/DDBJ databases">
        <authorList>
            <person name="Daric V."/>
            <person name="Darras S."/>
        </authorList>
    </citation>
    <scope>NUCLEOTIDE SEQUENCE [LARGE SCALE GENOMIC DNA]</scope>
</reference>
<gene>
    <name evidence="2" type="ORF">CVLEPA_LOCUS31513</name>
</gene>
<sequence length="304" mass="34545">MSSPTGKNTPKWWKIVMSKAQVLHRPNGEKRHHSEDSNNVYEDIQTHSDSSSLEDNDYEEYTASPYRRRSLSDTFITVSSKTLQESLKRKILKKNAWIFAESKPSSPKSDSDAKNLQRTKNLQLPNRPSSSFTEEVNAKMKSLGHFRSRSQEGLHHIARSSKEADAEKIEVDNVLYSSVFSTPTVSECSTSRNYVTRSTSQPFNEPNESTTETKVERYNPLYDCRDSLLPVQQLNRQIIVKPALPPKPKSRQTNASSMCLEKVVPTRPKTTTYPAIEDKTHFAIEDFSSSNAIYSFADDPLPYS</sequence>
<dbReference type="EMBL" id="CAWYQH010000174">
    <property type="protein sequence ID" value="CAK8698049.1"/>
    <property type="molecule type" value="Genomic_DNA"/>
</dbReference>
<protein>
    <submittedName>
        <fullName evidence="2">Uncharacterized protein</fullName>
    </submittedName>
</protein>
<feature type="compositionally biased region" description="Basic and acidic residues" evidence="1">
    <location>
        <begin position="26"/>
        <end position="36"/>
    </location>
</feature>
<evidence type="ECO:0000313" key="2">
    <source>
        <dbReference type="EMBL" id="CAK8698049.1"/>
    </source>
</evidence>
<proteinExistence type="predicted"/>
<feature type="region of interest" description="Disordered" evidence="1">
    <location>
        <begin position="102"/>
        <end position="138"/>
    </location>
</feature>
<organism evidence="2 3">
    <name type="scientific">Clavelina lepadiformis</name>
    <name type="common">Light-bulb sea squirt</name>
    <name type="synonym">Ascidia lepadiformis</name>
    <dbReference type="NCBI Taxonomy" id="159417"/>
    <lineage>
        <taxon>Eukaryota</taxon>
        <taxon>Metazoa</taxon>
        <taxon>Chordata</taxon>
        <taxon>Tunicata</taxon>
        <taxon>Ascidiacea</taxon>
        <taxon>Aplousobranchia</taxon>
        <taxon>Clavelinidae</taxon>
        <taxon>Clavelina</taxon>
    </lineage>
</organism>